<feature type="region of interest" description="Disordered" evidence="6">
    <location>
        <begin position="550"/>
        <end position="569"/>
    </location>
</feature>
<dbReference type="SMART" id="SM00248">
    <property type="entry name" value="ANK"/>
    <property type="match status" value="2"/>
</dbReference>
<evidence type="ECO:0000256" key="1">
    <source>
        <dbReference type="ARBA" id="ARBA00007597"/>
    </source>
</evidence>
<organism evidence="8">
    <name type="scientific">Ascaris suum</name>
    <name type="common">Pig roundworm</name>
    <name type="synonym">Ascaris lumbricoides</name>
    <dbReference type="NCBI Taxonomy" id="6253"/>
    <lineage>
        <taxon>Eukaryota</taxon>
        <taxon>Metazoa</taxon>
        <taxon>Ecdysozoa</taxon>
        <taxon>Nematoda</taxon>
        <taxon>Chromadorea</taxon>
        <taxon>Rhabditida</taxon>
        <taxon>Spirurina</taxon>
        <taxon>Ascaridomorpha</taxon>
        <taxon>Ascaridoidea</taxon>
        <taxon>Ascarididae</taxon>
        <taxon>Ascaris</taxon>
    </lineage>
</organism>
<dbReference type="GO" id="GO:0005783">
    <property type="term" value="C:endoplasmic reticulum"/>
    <property type="evidence" value="ECO:0007669"/>
    <property type="project" value="TreeGrafter"/>
</dbReference>
<feature type="domain" description="ANKLE2 third alpha/beta" evidence="7">
    <location>
        <begin position="267"/>
        <end position="361"/>
    </location>
</feature>
<sequence length="569" mass="62868">MSDYFGVFVPLSPRDNNASSGGAVFTTLKEASEYANTPDAKSGGARFKRFTSLEEAKEFAECGCITGSPFPAASILSDPTSPTSPRCNEPTIEFPSVSRIQQNRLKKAIETHDSDAFDEMVCSNPRYIINTSGDTPAIVVEGCRYNALHIAARVGNLHVVRYVIDAVRDIRALAKIYGTSENDAKIRSEWLLDSYLNTPDKGALETPLHFASKFGQLEVVRVLLELDQCEKNPKNKNGELPVDICCSRATPENKKNRAAILALFSPVYVPLYRPEDNSSAAIICRPGHYPPKILPGDRTTPFTNSYVLAAVAGPFMSQEEATRFHDEWIRAEREIRLSDPLKGNERIGRTLAHQCGVRWMERWRFSDDVVDLNSTGGLEKLNAYLVKNLLVSSRQDASICKKLVFDDEIDAVDEDHFEDSFEMLPSSAECVNAQLASPGPSSNNSLGSFVDRMAALSLNSDGELDSSVDNSDPGDVRNESGEVGNASDDDDIYRTPPSSPPESVYLCEGIPSKEDGDLILALQIVDSNLIRQFGAVSEYVYKLQKVSLEERSEWPSSDSPRAKKRRQRM</sequence>
<keyword evidence="3 5" id="KW-0040">ANK repeat</keyword>
<dbReference type="PANTHER" id="PTHR12349:SF4">
    <property type="entry name" value="ANKYRIN REPEAT AND LEM DOMAIN-CONTAINING PROTEIN 2"/>
    <property type="match status" value="1"/>
</dbReference>
<feature type="region of interest" description="Disordered" evidence="6">
    <location>
        <begin position="461"/>
        <end position="503"/>
    </location>
</feature>
<dbReference type="GO" id="GO:0051301">
    <property type="term" value="P:cell division"/>
    <property type="evidence" value="ECO:0007669"/>
    <property type="project" value="UniProtKB-KW"/>
</dbReference>
<dbReference type="GO" id="GO:0051721">
    <property type="term" value="F:protein phosphatase 2A binding"/>
    <property type="evidence" value="ECO:0007669"/>
    <property type="project" value="TreeGrafter"/>
</dbReference>
<dbReference type="InterPro" id="IPR002110">
    <property type="entry name" value="Ankyrin_rpt"/>
</dbReference>
<dbReference type="InterPro" id="IPR056237">
    <property type="entry name" value="ANKLE2_3rd"/>
</dbReference>
<dbReference type="SUPFAM" id="SSF48403">
    <property type="entry name" value="Ankyrin repeat"/>
    <property type="match status" value="1"/>
</dbReference>
<evidence type="ECO:0000313" key="8">
    <source>
        <dbReference type="EMBL" id="ADY41354.1"/>
    </source>
</evidence>
<name>F1KU00_ASCSU</name>
<dbReference type="AlphaFoldDB" id="F1KU00"/>
<dbReference type="Gene3D" id="1.25.40.20">
    <property type="entry name" value="Ankyrin repeat-containing domain"/>
    <property type="match status" value="1"/>
</dbReference>
<evidence type="ECO:0000259" key="7">
    <source>
        <dbReference type="Pfam" id="PF24567"/>
    </source>
</evidence>
<proteinExistence type="evidence at transcript level"/>
<dbReference type="PROSITE" id="PS50088">
    <property type="entry name" value="ANK_REPEAT"/>
    <property type="match status" value="1"/>
</dbReference>
<evidence type="ECO:0000256" key="5">
    <source>
        <dbReference type="PROSITE-ProRule" id="PRU00023"/>
    </source>
</evidence>
<dbReference type="PANTHER" id="PTHR12349">
    <property type="entry name" value="ANKYRIN REPEAT AND LEM DOMAIN-CONTAINING PROTEIN 2"/>
    <property type="match status" value="1"/>
</dbReference>
<evidence type="ECO:0000256" key="6">
    <source>
        <dbReference type="SAM" id="MobiDB-lite"/>
    </source>
</evidence>
<evidence type="ECO:0000256" key="4">
    <source>
        <dbReference type="ARBA" id="ARBA00023306"/>
    </source>
</evidence>
<dbReference type="Pfam" id="PF24567">
    <property type="entry name" value="ANKLE2_3rd"/>
    <property type="match status" value="1"/>
</dbReference>
<dbReference type="PROSITE" id="PS50297">
    <property type="entry name" value="ANK_REP_REGION"/>
    <property type="match status" value="1"/>
</dbReference>
<dbReference type="EMBL" id="JI165844">
    <property type="protein sequence ID" value="ADY41354.1"/>
    <property type="molecule type" value="mRNA"/>
</dbReference>
<dbReference type="Pfam" id="PF12796">
    <property type="entry name" value="Ank_2"/>
    <property type="match status" value="1"/>
</dbReference>
<keyword evidence="2" id="KW-0132">Cell division</keyword>
<keyword evidence="4" id="KW-0131">Cell cycle</keyword>
<comment type="similarity">
    <text evidence="1">Belongs to the ANKLE2 family.</text>
</comment>
<dbReference type="InterPro" id="IPR036770">
    <property type="entry name" value="Ankyrin_rpt-contain_sf"/>
</dbReference>
<feature type="repeat" description="ANK" evidence="5">
    <location>
        <begin position="203"/>
        <end position="225"/>
    </location>
</feature>
<evidence type="ECO:0000256" key="3">
    <source>
        <dbReference type="ARBA" id="ARBA00023043"/>
    </source>
</evidence>
<accession>F1KU00</accession>
<protein>
    <submittedName>
        <fullName evidence="8">Ankyrin repeat and LEM domain-containing protein 2</fullName>
    </submittedName>
</protein>
<reference evidence="8" key="1">
    <citation type="journal article" date="2011" name="Genome Res.">
        <title>Deep small RNA sequencing from the nematode Ascaris reveals conservation, functional diversification, and novel developmental profiles.</title>
        <authorList>
            <person name="Wang J."/>
            <person name="Czech B."/>
            <person name="Crunk A."/>
            <person name="Wallace A."/>
            <person name="Mitreva M."/>
            <person name="Hannon G.J."/>
            <person name="Davis R.E."/>
        </authorList>
    </citation>
    <scope>NUCLEOTIDE SEQUENCE</scope>
</reference>
<evidence type="ECO:0000256" key="2">
    <source>
        <dbReference type="ARBA" id="ARBA00022618"/>
    </source>
</evidence>